<organism evidence="11 12">
    <name type="scientific">Candidatus Gallipaludibacter merdavium</name>
    <dbReference type="NCBI Taxonomy" id="2840839"/>
    <lineage>
        <taxon>Bacteria</taxon>
        <taxon>Pseudomonadati</taxon>
        <taxon>Bacteroidota</taxon>
        <taxon>Bacteroidia</taxon>
        <taxon>Bacteroidales</taxon>
        <taxon>Candidatus Gallipaludibacter</taxon>
    </lineage>
</organism>
<evidence type="ECO:0000313" key="11">
    <source>
        <dbReference type="EMBL" id="MBO8460266.1"/>
    </source>
</evidence>
<dbReference type="InterPro" id="IPR050222">
    <property type="entry name" value="MATE_MdtK"/>
</dbReference>
<evidence type="ECO:0000256" key="4">
    <source>
        <dbReference type="ARBA" id="ARBA00022475"/>
    </source>
</evidence>
<evidence type="ECO:0000256" key="5">
    <source>
        <dbReference type="ARBA" id="ARBA00022692"/>
    </source>
</evidence>
<dbReference type="GO" id="GO:0042910">
    <property type="term" value="F:xenobiotic transmembrane transporter activity"/>
    <property type="evidence" value="ECO:0007669"/>
    <property type="project" value="InterPro"/>
</dbReference>
<feature type="transmembrane region" description="Helical" evidence="10">
    <location>
        <begin position="12"/>
        <end position="32"/>
    </location>
</feature>
<dbReference type="GO" id="GO:0015297">
    <property type="term" value="F:antiporter activity"/>
    <property type="evidence" value="ECO:0007669"/>
    <property type="project" value="UniProtKB-KW"/>
</dbReference>
<evidence type="ECO:0000256" key="7">
    <source>
        <dbReference type="ARBA" id="ARBA00023065"/>
    </source>
</evidence>
<feature type="transmembrane region" description="Helical" evidence="10">
    <location>
        <begin position="413"/>
        <end position="434"/>
    </location>
</feature>
<feature type="transmembrane region" description="Helical" evidence="10">
    <location>
        <begin position="185"/>
        <end position="212"/>
    </location>
</feature>
<comment type="caution">
    <text evidence="11">The sequence shown here is derived from an EMBL/GenBank/DDBJ whole genome shotgun (WGS) entry which is preliminary data.</text>
</comment>
<feature type="transmembrane region" description="Helical" evidence="10">
    <location>
        <begin position="126"/>
        <end position="147"/>
    </location>
</feature>
<feature type="transmembrane region" description="Helical" evidence="10">
    <location>
        <begin position="348"/>
        <end position="367"/>
    </location>
</feature>
<dbReference type="InterPro" id="IPR048279">
    <property type="entry name" value="MdtK-like"/>
</dbReference>
<dbReference type="GO" id="GO:0006811">
    <property type="term" value="P:monoatomic ion transport"/>
    <property type="evidence" value="ECO:0007669"/>
    <property type="project" value="UniProtKB-KW"/>
</dbReference>
<comment type="subcellular location">
    <subcellularLocation>
        <location evidence="1">Cell membrane</location>
        <topology evidence="1">Multi-pass membrane protein</topology>
    </subcellularLocation>
</comment>
<keyword evidence="3" id="KW-0050">Antiport</keyword>
<keyword evidence="5 10" id="KW-0812">Transmembrane</keyword>
<reference evidence="11" key="1">
    <citation type="submission" date="2020-10" db="EMBL/GenBank/DDBJ databases">
        <authorList>
            <person name="Gilroy R."/>
        </authorList>
    </citation>
    <scope>NUCLEOTIDE SEQUENCE</scope>
    <source>
        <strain evidence="11">G3-3990</strain>
    </source>
</reference>
<feature type="transmembrane region" description="Helical" evidence="10">
    <location>
        <begin position="388"/>
        <end position="407"/>
    </location>
</feature>
<feature type="transmembrane region" description="Helical" evidence="10">
    <location>
        <begin position="249"/>
        <end position="268"/>
    </location>
</feature>
<feature type="transmembrane region" description="Helical" evidence="10">
    <location>
        <begin position="90"/>
        <end position="114"/>
    </location>
</feature>
<dbReference type="InterPro" id="IPR002528">
    <property type="entry name" value="MATE_fam"/>
</dbReference>
<dbReference type="NCBIfam" id="TIGR00797">
    <property type="entry name" value="matE"/>
    <property type="match status" value="1"/>
</dbReference>
<evidence type="ECO:0000256" key="8">
    <source>
        <dbReference type="ARBA" id="ARBA00023136"/>
    </source>
</evidence>
<dbReference type="PIRSF" id="PIRSF006603">
    <property type="entry name" value="DinF"/>
    <property type="match status" value="1"/>
</dbReference>
<feature type="transmembrane region" description="Helical" evidence="10">
    <location>
        <begin position="52"/>
        <end position="78"/>
    </location>
</feature>
<keyword evidence="8 10" id="KW-0472">Membrane</keyword>
<dbReference type="Pfam" id="PF01554">
    <property type="entry name" value="MatE"/>
    <property type="match status" value="2"/>
</dbReference>
<evidence type="ECO:0000313" key="12">
    <source>
        <dbReference type="Proteomes" id="UP000823641"/>
    </source>
</evidence>
<dbReference type="EMBL" id="JADIMG010000079">
    <property type="protein sequence ID" value="MBO8460266.1"/>
    <property type="molecule type" value="Genomic_DNA"/>
</dbReference>
<protein>
    <recommendedName>
        <fullName evidence="9">Multidrug-efflux transporter</fullName>
    </recommendedName>
</protein>
<dbReference type="AlphaFoldDB" id="A0A9D9HU67"/>
<reference evidence="11" key="2">
    <citation type="journal article" date="2021" name="PeerJ">
        <title>Extensive microbial diversity within the chicken gut microbiome revealed by metagenomics and culture.</title>
        <authorList>
            <person name="Gilroy R."/>
            <person name="Ravi A."/>
            <person name="Getino M."/>
            <person name="Pursley I."/>
            <person name="Horton D.L."/>
            <person name="Alikhan N.F."/>
            <person name="Baker D."/>
            <person name="Gharbi K."/>
            <person name="Hall N."/>
            <person name="Watson M."/>
            <person name="Adriaenssens E.M."/>
            <person name="Foster-Nyarko E."/>
            <person name="Jarju S."/>
            <person name="Secka A."/>
            <person name="Antonio M."/>
            <person name="Oren A."/>
            <person name="Chaudhuri R.R."/>
            <person name="La Ragione R."/>
            <person name="Hildebrand F."/>
            <person name="Pallen M.J."/>
        </authorList>
    </citation>
    <scope>NUCLEOTIDE SEQUENCE</scope>
    <source>
        <strain evidence="11">G3-3990</strain>
    </source>
</reference>
<sequence>MLKNYIPFYKNNLKIALPIVLTQVGGGIVALMDNVMVGHLGAVELASVAFANSIFVLGQVFVMGAVMGLTPLVGQAFVQSDLERVKALFYNALVFVCVLGLAVTLILGLVYPFFDYMGQDTNVVRWAKPYFLLQVFSLLPLLFFCLFKQFLEGLGNTKVAMIITLVANIVNIVLNYLLIYGKFGFPYWGVVGAGVATLISRILMAVGFFVYVRTNDSWWNYLKDITIDLFQARKVWTVARVGMPIGGHMLLECTAFALSAIMVGWLGAVPLAGNQIAQNISHLTFMLVVGIGSATTIRVSHRLGEKNFYALRMAGKASVHLCLLTNTLMAIFMIVFSRQIPRIFTTDMAVIDAAAPLLVLAGLFQISDGLQTVGASILRGLTDVKRPVIYAFISYICINLPLGYLLAFKFHMGASGVWIGFIVGLSIAAILFHVRCNRQINKLEKEMAHV</sequence>
<accession>A0A9D9HU67</accession>
<proteinExistence type="predicted"/>
<evidence type="ECO:0000256" key="3">
    <source>
        <dbReference type="ARBA" id="ARBA00022449"/>
    </source>
</evidence>
<evidence type="ECO:0000256" key="1">
    <source>
        <dbReference type="ARBA" id="ARBA00004651"/>
    </source>
</evidence>
<evidence type="ECO:0000256" key="10">
    <source>
        <dbReference type="SAM" id="Phobius"/>
    </source>
</evidence>
<gene>
    <name evidence="11" type="ORF">IAA73_08045</name>
</gene>
<name>A0A9D9HU67_9BACT</name>
<evidence type="ECO:0000256" key="9">
    <source>
        <dbReference type="ARBA" id="ARBA00031636"/>
    </source>
</evidence>
<dbReference type="GO" id="GO:0005886">
    <property type="term" value="C:plasma membrane"/>
    <property type="evidence" value="ECO:0007669"/>
    <property type="project" value="UniProtKB-SubCell"/>
</dbReference>
<evidence type="ECO:0000256" key="2">
    <source>
        <dbReference type="ARBA" id="ARBA00022448"/>
    </source>
</evidence>
<dbReference type="Proteomes" id="UP000823641">
    <property type="component" value="Unassembled WGS sequence"/>
</dbReference>
<feature type="transmembrane region" description="Helical" evidence="10">
    <location>
        <begin position="317"/>
        <end position="336"/>
    </location>
</feature>
<keyword evidence="2" id="KW-0813">Transport</keyword>
<dbReference type="PANTHER" id="PTHR43298:SF2">
    <property type="entry name" value="FMN_FAD EXPORTER YEEO-RELATED"/>
    <property type="match status" value="1"/>
</dbReference>
<feature type="transmembrane region" description="Helical" evidence="10">
    <location>
        <begin position="280"/>
        <end position="297"/>
    </location>
</feature>
<dbReference type="CDD" id="cd13131">
    <property type="entry name" value="MATE_NorM_like"/>
    <property type="match status" value="1"/>
</dbReference>
<keyword evidence="6 10" id="KW-1133">Transmembrane helix</keyword>
<dbReference type="PANTHER" id="PTHR43298">
    <property type="entry name" value="MULTIDRUG RESISTANCE PROTEIN NORM-RELATED"/>
    <property type="match status" value="1"/>
</dbReference>
<feature type="transmembrane region" description="Helical" evidence="10">
    <location>
        <begin position="159"/>
        <end position="179"/>
    </location>
</feature>
<evidence type="ECO:0000256" key="6">
    <source>
        <dbReference type="ARBA" id="ARBA00022989"/>
    </source>
</evidence>
<keyword evidence="4" id="KW-1003">Cell membrane</keyword>
<keyword evidence="7" id="KW-0406">Ion transport</keyword>